<evidence type="ECO:0000313" key="3">
    <source>
        <dbReference type="Proteomes" id="UP000683559"/>
    </source>
</evidence>
<keyword evidence="1" id="KW-0812">Transmembrane</keyword>
<dbReference type="Proteomes" id="UP000683559">
    <property type="component" value="Chromosome"/>
</dbReference>
<organism evidence="2 3">
    <name type="scientific">Geomonas subterranea</name>
    <dbReference type="NCBI Taxonomy" id="2847989"/>
    <lineage>
        <taxon>Bacteria</taxon>
        <taxon>Pseudomonadati</taxon>
        <taxon>Thermodesulfobacteriota</taxon>
        <taxon>Desulfuromonadia</taxon>
        <taxon>Geobacterales</taxon>
        <taxon>Geobacteraceae</taxon>
        <taxon>Geomonas</taxon>
    </lineage>
</organism>
<dbReference type="RefSeq" id="WP_217288419.1">
    <property type="nucleotide sequence ID" value="NZ_CP077683.1"/>
</dbReference>
<evidence type="ECO:0000313" key="2">
    <source>
        <dbReference type="EMBL" id="QXE91846.1"/>
    </source>
</evidence>
<gene>
    <name evidence="2" type="ORF">KP001_04730</name>
</gene>
<feature type="transmembrane region" description="Helical" evidence="1">
    <location>
        <begin position="12"/>
        <end position="31"/>
    </location>
</feature>
<name>A0ABX8LLQ6_9BACT</name>
<evidence type="ECO:0008006" key="4">
    <source>
        <dbReference type="Google" id="ProtNLM"/>
    </source>
</evidence>
<dbReference type="EMBL" id="CP077683">
    <property type="protein sequence ID" value="QXE91846.1"/>
    <property type="molecule type" value="Genomic_DNA"/>
</dbReference>
<keyword evidence="3" id="KW-1185">Reference proteome</keyword>
<keyword evidence="1" id="KW-1133">Transmembrane helix</keyword>
<sequence>MRQLNSPHSPGWLALVLIGISLTGCTSWWGGSRQGASTSLQTVQDDLQYAQLKTRETRKALDDVKFADEADLPRAYRAFRDEVNFMTGAGEKLVQHADGMHYQGNSYLVEAESSAGECRYPRLSRNARLPRMELGDAFEPIAEQGQAVQRAYRAFEFDIGAIEEHLSRELSEQGVRDMEIFMRKSEVDADNLLYELEAELAAVDRARKAYDESPRGTGAGTP</sequence>
<accession>A0ABX8LLQ6</accession>
<reference evidence="2 3" key="1">
    <citation type="submission" date="2021-06" db="EMBL/GenBank/DDBJ databases">
        <title>Gemonas diversity in paddy soil.</title>
        <authorList>
            <person name="Liu G."/>
        </authorList>
    </citation>
    <scope>NUCLEOTIDE SEQUENCE [LARGE SCALE GENOMIC DNA]</scope>
    <source>
        <strain evidence="2 3">RG2</strain>
    </source>
</reference>
<keyword evidence="1" id="KW-0472">Membrane</keyword>
<evidence type="ECO:0000256" key="1">
    <source>
        <dbReference type="SAM" id="Phobius"/>
    </source>
</evidence>
<protein>
    <recommendedName>
        <fullName evidence="4">Lipoprotein</fullName>
    </recommendedName>
</protein>
<proteinExistence type="predicted"/>
<dbReference type="PROSITE" id="PS51257">
    <property type="entry name" value="PROKAR_LIPOPROTEIN"/>
    <property type="match status" value="1"/>
</dbReference>